<dbReference type="Proteomes" id="UP001460270">
    <property type="component" value="Unassembled WGS sequence"/>
</dbReference>
<dbReference type="PROSITE" id="PS51257">
    <property type="entry name" value="PROKAR_LIPOPROTEIN"/>
    <property type="match status" value="1"/>
</dbReference>
<proteinExistence type="predicted"/>
<reference evidence="2" key="1">
    <citation type="submission" date="2024-04" db="EMBL/GenBank/DDBJ databases">
        <title>Salinicola lusitanus LLJ914,a marine bacterium isolated from the Okinawa Trough.</title>
        <authorList>
            <person name="Li J."/>
        </authorList>
    </citation>
    <scope>NUCLEOTIDE SEQUENCE [LARGE SCALE GENOMIC DNA]</scope>
</reference>
<accession>A0AAW0PUJ0</accession>
<name>A0AAW0PUJ0_9GOBI</name>
<evidence type="ECO:0000313" key="2">
    <source>
        <dbReference type="Proteomes" id="UP001460270"/>
    </source>
</evidence>
<dbReference type="EMBL" id="JBBPFD010000002">
    <property type="protein sequence ID" value="KAK7938484.1"/>
    <property type="molecule type" value="Genomic_DNA"/>
</dbReference>
<dbReference type="AlphaFoldDB" id="A0AAW0PUJ0"/>
<evidence type="ECO:0000313" key="1">
    <source>
        <dbReference type="EMBL" id="KAK7938484.1"/>
    </source>
</evidence>
<sequence>MAMRSRCVGQLTSGTSCPTAMLEVSPVEHTPSVRQHSPSRKNIWSVENELALVTEQRARGGTTTPPKKNPAAVLSESVNMIEAADGPPQTPQTWDMSLRFSQIYAQGCLPRRTAFDAVFL</sequence>
<protein>
    <submittedName>
        <fullName evidence="1">Uncharacterized protein</fullName>
    </submittedName>
</protein>
<comment type="caution">
    <text evidence="1">The sequence shown here is derived from an EMBL/GenBank/DDBJ whole genome shotgun (WGS) entry which is preliminary data.</text>
</comment>
<gene>
    <name evidence="1" type="ORF">WMY93_001810</name>
</gene>
<organism evidence="1 2">
    <name type="scientific">Mugilogobius chulae</name>
    <name type="common">yellowstripe goby</name>
    <dbReference type="NCBI Taxonomy" id="88201"/>
    <lineage>
        <taxon>Eukaryota</taxon>
        <taxon>Metazoa</taxon>
        <taxon>Chordata</taxon>
        <taxon>Craniata</taxon>
        <taxon>Vertebrata</taxon>
        <taxon>Euteleostomi</taxon>
        <taxon>Actinopterygii</taxon>
        <taxon>Neopterygii</taxon>
        <taxon>Teleostei</taxon>
        <taxon>Neoteleostei</taxon>
        <taxon>Acanthomorphata</taxon>
        <taxon>Gobiaria</taxon>
        <taxon>Gobiiformes</taxon>
        <taxon>Gobioidei</taxon>
        <taxon>Gobiidae</taxon>
        <taxon>Gobionellinae</taxon>
        <taxon>Mugilogobius</taxon>
    </lineage>
</organism>
<keyword evidence="2" id="KW-1185">Reference proteome</keyword>